<protein>
    <recommendedName>
        <fullName evidence="4">DUF2177 family protein</fullName>
    </recommendedName>
</protein>
<accession>A0A3M3Z0B9</accession>
<keyword evidence="1" id="KW-0472">Membrane</keyword>
<proteinExistence type="predicted"/>
<evidence type="ECO:0000256" key="1">
    <source>
        <dbReference type="SAM" id="Phobius"/>
    </source>
</evidence>
<dbReference type="AlphaFoldDB" id="A0A3M3Z0B9"/>
<dbReference type="EMBL" id="RBQC01000079">
    <property type="protein sequence ID" value="RMO88240.1"/>
    <property type="molecule type" value="Genomic_DNA"/>
</dbReference>
<keyword evidence="1" id="KW-0812">Transmembrane</keyword>
<sequence length="208" mass="22339">MHRFQGRFAAAVTSESSHALQAEACHHPPFHTPLESLISAFCKNVPQAARILANTAGHTLMRAFPSPESDQGRPMKKILTAYIGTLLAFLILDGLWLGVLMGPTYREWLGPLMLATPVLGPAIAFYLLYGAGVVVFGVMPAVREQRLSRATLFSGLLGLVAYGTYDLTNWATLQGWPAQLALVDLAWGTVVSALAGTAGYLAVRRFGG</sequence>
<feature type="transmembrane region" description="Helical" evidence="1">
    <location>
        <begin position="185"/>
        <end position="203"/>
    </location>
</feature>
<reference evidence="2 3" key="1">
    <citation type="submission" date="2018-08" db="EMBL/GenBank/DDBJ databases">
        <title>Recombination of ecologically and evolutionarily significant loci maintains genetic cohesion in the Pseudomonas syringae species complex.</title>
        <authorList>
            <person name="Dillon M."/>
            <person name="Thakur S."/>
            <person name="Almeida R.N.D."/>
            <person name="Weir B.S."/>
            <person name="Guttman D.S."/>
        </authorList>
    </citation>
    <scope>NUCLEOTIDE SEQUENCE [LARGE SCALE GENOMIC DNA]</scope>
    <source>
        <strain evidence="2 3">ICMP 4092</strain>
    </source>
</reference>
<dbReference type="Pfam" id="PF09945">
    <property type="entry name" value="DUF2177"/>
    <property type="match status" value="1"/>
</dbReference>
<evidence type="ECO:0000313" key="3">
    <source>
        <dbReference type="Proteomes" id="UP000268056"/>
    </source>
</evidence>
<comment type="caution">
    <text evidence="2">The sequence shown here is derived from an EMBL/GenBank/DDBJ whole genome shotgun (WGS) entry which is preliminary data.</text>
</comment>
<dbReference type="Proteomes" id="UP000268056">
    <property type="component" value="Unassembled WGS sequence"/>
</dbReference>
<evidence type="ECO:0008006" key="4">
    <source>
        <dbReference type="Google" id="ProtNLM"/>
    </source>
</evidence>
<organism evidence="2 3">
    <name type="scientific">Pseudomonas syringae pv. tagetis</name>
    <dbReference type="NCBI Taxonomy" id="129140"/>
    <lineage>
        <taxon>Bacteria</taxon>
        <taxon>Pseudomonadati</taxon>
        <taxon>Pseudomonadota</taxon>
        <taxon>Gammaproteobacteria</taxon>
        <taxon>Pseudomonadales</taxon>
        <taxon>Pseudomonadaceae</taxon>
        <taxon>Pseudomonas</taxon>
    </lineage>
</organism>
<feature type="transmembrane region" description="Helical" evidence="1">
    <location>
        <begin position="147"/>
        <end position="165"/>
    </location>
</feature>
<dbReference type="InterPro" id="IPR018687">
    <property type="entry name" value="DUF2177_membr"/>
</dbReference>
<feature type="transmembrane region" description="Helical" evidence="1">
    <location>
        <begin position="79"/>
        <end position="99"/>
    </location>
</feature>
<keyword evidence="1" id="KW-1133">Transmembrane helix</keyword>
<gene>
    <name evidence="2" type="ORF">ALQ32_04493</name>
</gene>
<feature type="transmembrane region" description="Helical" evidence="1">
    <location>
        <begin position="119"/>
        <end position="140"/>
    </location>
</feature>
<evidence type="ECO:0000313" key="2">
    <source>
        <dbReference type="EMBL" id="RMO88240.1"/>
    </source>
</evidence>
<name>A0A3M3Z0B9_9PSED</name>